<evidence type="ECO:0000313" key="3">
    <source>
        <dbReference type="EMBL" id="MFI1461949.1"/>
    </source>
</evidence>
<sequence>MSTGELRTVRVGDFEFEVRVHPGEPVHGADVLLLHGFPQSAASWDFVSERLSARGVRSYAPEQRGYSPGARPADIASYRLSELRTDIVGLCDALGLQRVHLVGHDWGAIVGWDVAARYPERVVSLTAVSVPHPAAFARAIENDPVQAEKSGYMAFFQQPDAPEELLLANDCAGLRAGYGDAVPMVQAAQHIARLREPGAMTAAVNWYRAAGDSWSSVPAVSVPTTFVWSDADLAVARSGVDATVEYVDGEYRLEVLEGVGHWIPEEAPDPLSGIILARILGYMPGR</sequence>
<dbReference type="Gene3D" id="3.40.50.1820">
    <property type="entry name" value="alpha/beta hydrolase"/>
    <property type="match status" value="1"/>
</dbReference>
<evidence type="ECO:0000256" key="1">
    <source>
        <dbReference type="ARBA" id="ARBA00022801"/>
    </source>
</evidence>
<dbReference type="InterPro" id="IPR029058">
    <property type="entry name" value="AB_hydrolase_fold"/>
</dbReference>
<keyword evidence="4" id="KW-1185">Reference proteome</keyword>
<reference evidence="3 4" key="1">
    <citation type="submission" date="2024-10" db="EMBL/GenBank/DDBJ databases">
        <title>The Natural Products Discovery Center: Release of the First 8490 Sequenced Strains for Exploring Actinobacteria Biosynthetic Diversity.</title>
        <authorList>
            <person name="Kalkreuter E."/>
            <person name="Kautsar S.A."/>
            <person name="Yang D."/>
            <person name="Bader C.D."/>
            <person name="Teijaro C.N."/>
            <person name="Fluegel L."/>
            <person name="Davis C.M."/>
            <person name="Simpson J.R."/>
            <person name="Lauterbach L."/>
            <person name="Steele A.D."/>
            <person name="Gui C."/>
            <person name="Meng S."/>
            <person name="Li G."/>
            <person name="Viehrig K."/>
            <person name="Ye F."/>
            <person name="Su P."/>
            <person name="Kiefer A.F."/>
            <person name="Nichols A."/>
            <person name="Cepeda A.J."/>
            <person name="Yan W."/>
            <person name="Fan B."/>
            <person name="Jiang Y."/>
            <person name="Adhikari A."/>
            <person name="Zheng C.-J."/>
            <person name="Schuster L."/>
            <person name="Cowan T.M."/>
            <person name="Smanski M.J."/>
            <person name="Chevrette M.G."/>
            <person name="De Carvalho L.P.S."/>
            <person name="Shen B."/>
        </authorList>
    </citation>
    <scope>NUCLEOTIDE SEQUENCE [LARGE SCALE GENOMIC DNA]</scope>
    <source>
        <strain evidence="3 4">NPDC020568</strain>
    </source>
</reference>
<protein>
    <submittedName>
        <fullName evidence="3">Alpha/beta fold hydrolase</fullName>
    </submittedName>
</protein>
<dbReference type="PANTHER" id="PTHR43329">
    <property type="entry name" value="EPOXIDE HYDROLASE"/>
    <property type="match status" value="1"/>
</dbReference>
<feature type="domain" description="AB hydrolase-1" evidence="2">
    <location>
        <begin position="31"/>
        <end position="268"/>
    </location>
</feature>
<name>A0ABW7TQB3_9NOCA</name>
<dbReference type="GO" id="GO:0016787">
    <property type="term" value="F:hydrolase activity"/>
    <property type="evidence" value="ECO:0007669"/>
    <property type="project" value="UniProtKB-KW"/>
</dbReference>
<dbReference type="EMBL" id="JBIRUQ010000003">
    <property type="protein sequence ID" value="MFI1461949.1"/>
    <property type="molecule type" value="Genomic_DNA"/>
</dbReference>
<proteinExistence type="predicted"/>
<dbReference type="Proteomes" id="UP001611263">
    <property type="component" value="Unassembled WGS sequence"/>
</dbReference>
<gene>
    <name evidence="3" type="ORF">ACH4WX_14660</name>
</gene>
<comment type="caution">
    <text evidence="3">The sequence shown here is derived from an EMBL/GenBank/DDBJ whole genome shotgun (WGS) entry which is preliminary data.</text>
</comment>
<keyword evidence="1 3" id="KW-0378">Hydrolase</keyword>
<evidence type="ECO:0000259" key="2">
    <source>
        <dbReference type="Pfam" id="PF00561"/>
    </source>
</evidence>
<organism evidence="3 4">
    <name type="scientific">Nocardia carnea</name>
    <dbReference type="NCBI Taxonomy" id="37328"/>
    <lineage>
        <taxon>Bacteria</taxon>
        <taxon>Bacillati</taxon>
        <taxon>Actinomycetota</taxon>
        <taxon>Actinomycetes</taxon>
        <taxon>Mycobacteriales</taxon>
        <taxon>Nocardiaceae</taxon>
        <taxon>Nocardia</taxon>
    </lineage>
</organism>
<dbReference type="SUPFAM" id="SSF53474">
    <property type="entry name" value="alpha/beta-Hydrolases"/>
    <property type="match status" value="1"/>
</dbReference>
<dbReference type="GeneID" id="93505183"/>
<dbReference type="Pfam" id="PF00561">
    <property type="entry name" value="Abhydrolase_1"/>
    <property type="match status" value="1"/>
</dbReference>
<dbReference type="InterPro" id="IPR000073">
    <property type="entry name" value="AB_hydrolase_1"/>
</dbReference>
<dbReference type="InterPro" id="IPR000639">
    <property type="entry name" value="Epox_hydrolase-like"/>
</dbReference>
<evidence type="ECO:0000313" key="4">
    <source>
        <dbReference type="Proteomes" id="UP001611263"/>
    </source>
</evidence>
<accession>A0ABW7TQB3</accession>
<dbReference type="RefSeq" id="WP_051157538.1">
    <property type="nucleotide sequence ID" value="NZ_JBIRUQ010000003.1"/>
</dbReference>
<dbReference type="PRINTS" id="PR00412">
    <property type="entry name" value="EPOXHYDRLASE"/>
</dbReference>